<name>A0A4Y2KS21_ARAVE</name>
<evidence type="ECO:0000313" key="2">
    <source>
        <dbReference type="Proteomes" id="UP000499080"/>
    </source>
</evidence>
<dbReference type="AlphaFoldDB" id="A0A4Y2KS21"/>
<proteinExistence type="predicted"/>
<dbReference type="EMBL" id="BGPR01273609">
    <property type="protein sequence ID" value="GBN05171.1"/>
    <property type="molecule type" value="Genomic_DNA"/>
</dbReference>
<comment type="caution">
    <text evidence="1">The sequence shown here is derived from an EMBL/GenBank/DDBJ whole genome shotgun (WGS) entry which is preliminary data.</text>
</comment>
<dbReference type="Proteomes" id="UP000499080">
    <property type="component" value="Unassembled WGS sequence"/>
</dbReference>
<evidence type="ECO:0000313" key="1">
    <source>
        <dbReference type="EMBL" id="GBN05171.1"/>
    </source>
</evidence>
<organism evidence="1 2">
    <name type="scientific">Araneus ventricosus</name>
    <name type="common">Orbweaver spider</name>
    <name type="synonym">Epeira ventricosa</name>
    <dbReference type="NCBI Taxonomy" id="182803"/>
    <lineage>
        <taxon>Eukaryota</taxon>
        <taxon>Metazoa</taxon>
        <taxon>Ecdysozoa</taxon>
        <taxon>Arthropoda</taxon>
        <taxon>Chelicerata</taxon>
        <taxon>Arachnida</taxon>
        <taxon>Araneae</taxon>
        <taxon>Araneomorphae</taxon>
        <taxon>Entelegynae</taxon>
        <taxon>Araneoidea</taxon>
        <taxon>Araneidae</taxon>
        <taxon>Araneus</taxon>
    </lineage>
</organism>
<gene>
    <name evidence="1" type="ORF">AVEN_139517_1</name>
</gene>
<keyword evidence="2" id="KW-1185">Reference proteome</keyword>
<sequence length="150" mass="17752">MINERAVQWLVKKFPSGNYCLEDEEYNSRPREVDNDRLKELVETEPCTIFRQPAFELRVTIHDTFRTLANKSGSQKTRQIGTSRLQRKQVNRLLDLPSAHLIRNQNEPFQYAPSLYIHISLTQRDCDYIISNLKKVRHRPRDETRLTSPI</sequence>
<accession>A0A4Y2KS21</accession>
<protein>
    <submittedName>
        <fullName evidence="1">Uncharacterized protein</fullName>
    </submittedName>
</protein>
<reference evidence="1 2" key="1">
    <citation type="journal article" date="2019" name="Sci. Rep.">
        <title>Orb-weaving spider Araneus ventricosus genome elucidates the spidroin gene catalogue.</title>
        <authorList>
            <person name="Kono N."/>
            <person name="Nakamura H."/>
            <person name="Ohtoshi R."/>
            <person name="Moran D.A.P."/>
            <person name="Shinohara A."/>
            <person name="Yoshida Y."/>
            <person name="Fujiwara M."/>
            <person name="Mori M."/>
            <person name="Tomita M."/>
            <person name="Arakawa K."/>
        </authorList>
    </citation>
    <scope>NUCLEOTIDE SEQUENCE [LARGE SCALE GENOMIC DNA]</scope>
</reference>